<evidence type="ECO:0000259" key="9">
    <source>
        <dbReference type="PROSITE" id="PS50846"/>
    </source>
</evidence>
<dbReference type="PANTHER" id="PTHR34184">
    <property type="entry name" value="UPF0718 PROTEIN YCGR"/>
    <property type="match status" value="1"/>
</dbReference>
<dbReference type="EMBL" id="DSEC01000559">
    <property type="protein sequence ID" value="HER44334.1"/>
    <property type="molecule type" value="Genomic_DNA"/>
</dbReference>
<evidence type="ECO:0000256" key="5">
    <source>
        <dbReference type="ARBA" id="ARBA00022723"/>
    </source>
</evidence>
<feature type="transmembrane region" description="Helical" evidence="8">
    <location>
        <begin position="180"/>
        <end position="199"/>
    </location>
</feature>
<feature type="transmembrane region" description="Helical" evidence="8">
    <location>
        <begin position="232"/>
        <end position="254"/>
    </location>
</feature>
<dbReference type="Pfam" id="PF03773">
    <property type="entry name" value="ArsP_1"/>
    <property type="match status" value="1"/>
</dbReference>
<evidence type="ECO:0000256" key="6">
    <source>
        <dbReference type="ARBA" id="ARBA00022989"/>
    </source>
</evidence>
<keyword evidence="6 8" id="KW-1133">Transmembrane helix</keyword>
<dbReference type="PROSITE" id="PS50846">
    <property type="entry name" value="HMA_2"/>
    <property type="match status" value="1"/>
</dbReference>
<dbReference type="InterPro" id="IPR006121">
    <property type="entry name" value="HMA_dom"/>
</dbReference>
<evidence type="ECO:0000256" key="4">
    <source>
        <dbReference type="ARBA" id="ARBA00022692"/>
    </source>
</evidence>
<dbReference type="Gene3D" id="3.30.70.100">
    <property type="match status" value="1"/>
</dbReference>
<dbReference type="Proteomes" id="UP000886069">
    <property type="component" value="Unassembled WGS sequence"/>
</dbReference>
<feature type="domain" description="HMA" evidence="9">
    <location>
        <begin position="349"/>
        <end position="413"/>
    </location>
</feature>
<organism evidence="10">
    <name type="scientific">Eiseniibacteriota bacterium</name>
    <dbReference type="NCBI Taxonomy" id="2212470"/>
    <lineage>
        <taxon>Bacteria</taxon>
        <taxon>Candidatus Eiseniibacteriota</taxon>
    </lineage>
</organism>
<dbReference type="PROSITE" id="PS01047">
    <property type="entry name" value="HMA_1"/>
    <property type="match status" value="1"/>
</dbReference>
<evidence type="ECO:0000256" key="2">
    <source>
        <dbReference type="ARBA" id="ARBA00006386"/>
    </source>
</evidence>
<feature type="transmembrane region" description="Helical" evidence="8">
    <location>
        <begin position="206"/>
        <end position="226"/>
    </location>
</feature>
<evidence type="ECO:0000256" key="1">
    <source>
        <dbReference type="ARBA" id="ARBA00004651"/>
    </source>
</evidence>
<comment type="similarity">
    <text evidence="2">Belongs to the UPF0718 family.</text>
</comment>
<feature type="transmembrane region" description="Helical" evidence="8">
    <location>
        <begin position="319"/>
        <end position="337"/>
    </location>
</feature>
<dbReference type="InterPro" id="IPR017969">
    <property type="entry name" value="Heavy-metal-associated_CS"/>
</dbReference>
<dbReference type="AlphaFoldDB" id="A0A7V2AW55"/>
<feature type="transmembrane region" description="Helical" evidence="8">
    <location>
        <begin position="21"/>
        <end position="37"/>
    </location>
</feature>
<feature type="transmembrane region" description="Helical" evidence="8">
    <location>
        <begin position="57"/>
        <end position="78"/>
    </location>
</feature>
<dbReference type="InterPro" id="IPR005524">
    <property type="entry name" value="DUF318"/>
</dbReference>
<evidence type="ECO:0000313" key="10">
    <source>
        <dbReference type="EMBL" id="HER44334.1"/>
    </source>
</evidence>
<keyword evidence="7 8" id="KW-0472">Membrane</keyword>
<dbReference type="CDD" id="cd00371">
    <property type="entry name" value="HMA"/>
    <property type="match status" value="1"/>
</dbReference>
<name>A0A7V2AW55_UNCEI</name>
<proteinExistence type="inferred from homology"/>
<keyword evidence="5" id="KW-0479">Metal-binding</keyword>
<dbReference type="PANTHER" id="PTHR34184:SF4">
    <property type="entry name" value="UPF0718 PROTEIN YCGR"/>
    <property type="match status" value="1"/>
</dbReference>
<dbReference type="SUPFAM" id="SSF55008">
    <property type="entry name" value="HMA, heavy metal-associated domain"/>
    <property type="match status" value="1"/>
</dbReference>
<dbReference type="GO" id="GO:0005886">
    <property type="term" value="C:plasma membrane"/>
    <property type="evidence" value="ECO:0007669"/>
    <property type="project" value="UniProtKB-SubCell"/>
</dbReference>
<dbReference type="InterPro" id="IPR036163">
    <property type="entry name" value="HMA_dom_sf"/>
</dbReference>
<dbReference type="GO" id="GO:0046872">
    <property type="term" value="F:metal ion binding"/>
    <property type="evidence" value="ECO:0007669"/>
    <property type="project" value="UniProtKB-KW"/>
</dbReference>
<sequence length="420" mass="42990">MTEFIQDILMQTWGTLREMSPFLLFGFLVAGILYVFIRPELVERHLGGEGVSQVVKASILGVPLPLCSCGVIPVAASLRRHGAGKGATTAFLISTPQTGVDSIMVTLSLLGPVFAVFRPLFAFVSGVFGGAAVNLLDRGGGGGTAQKGPVCVDCDADGGHRSAGMGGALRYGFHTLPGDINRALIAGILLAGLIGALVPDDFFASVLGGGIIAMLVMMAVGIPIYVCATASVPIAAALIAKGVSPGAALAFLMTGPATNAATIMTVSRVMGRRTAAIYLGVVAVSAIAGGLLLDAIFHAGSFDGTMRHPWMLPGWLKSVSAALLLAVMAGSFFRLPGGKGEPAADIKGKVLKIKIEGMTCEHCASSVTRALKEVRGVSSAWVDLKKGEAFVTGGDLDISLLGEAVESLGYKVTGSDDSGT</sequence>
<gene>
    <name evidence="10" type="ORF">ENO08_07735</name>
</gene>
<keyword evidence="4 8" id="KW-0812">Transmembrane</keyword>
<comment type="caution">
    <text evidence="10">The sequence shown here is derived from an EMBL/GenBank/DDBJ whole genome shotgun (WGS) entry which is preliminary data.</text>
</comment>
<accession>A0A7V2AW55</accession>
<protein>
    <recommendedName>
        <fullName evidence="9">HMA domain-containing protein</fullName>
    </recommendedName>
</protein>
<comment type="subcellular location">
    <subcellularLocation>
        <location evidence="1">Cell membrane</location>
        <topology evidence="1">Multi-pass membrane protein</topology>
    </subcellularLocation>
</comment>
<keyword evidence="3" id="KW-1003">Cell membrane</keyword>
<evidence type="ECO:0000256" key="8">
    <source>
        <dbReference type="SAM" id="Phobius"/>
    </source>
</evidence>
<evidence type="ECO:0000256" key="7">
    <source>
        <dbReference type="ARBA" id="ARBA00023136"/>
    </source>
</evidence>
<evidence type="ECO:0000256" key="3">
    <source>
        <dbReference type="ARBA" id="ARBA00022475"/>
    </source>
</evidence>
<feature type="transmembrane region" description="Helical" evidence="8">
    <location>
        <begin position="275"/>
        <end position="299"/>
    </location>
</feature>
<dbReference type="InterPro" id="IPR052923">
    <property type="entry name" value="UPF0718"/>
</dbReference>
<dbReference type="NCBIfam" id="NF033936">
    <property type="entry name" value="CuZnOut_SO0444"/>
    <property type="match status" value="1"/>
</dbReference>
<reference evidence="10" key="1">
    <citation type="journal article" date="2020" name="mSystems">
        <title>Genome- and Community-Level Interaction Insights into Carbon Utilization and Element Cycling Functions of Hydrothermarchaeota in Hydrothermal Sediment.</title>
        <authorList>
            <person name="Zhou Z."/>
            <person name="Liu Y."/>
            <person name="Xu W."/>
            <person name="Pan J."/>
            <person name="Luo Z.H."/>
            <person name="Li M."/>
        </authorList>
    </citation>
    <scope>NUCLEOTIDE SEQUENCE [LARGE SCALE GENOMIC DNA]</scope>
    <source>
        <strain evidence="10">SpSt-1233</strain>
    </source>
</reference>
<dbReference type="Pfam" id="PF00403">
    <property type="entry name" value="HMA"/>
    <property type="match status" value="1"/>
</dbReference>